<dbReference type="SUPFAM" id="SSF53448">
    <property type="entry name" value="Nucleotide-diphospho-sugar transferases"/>
    <property type="match status" value="1"/>
</dbReference>
<dbReference type="Proteomes" id="UP000441523">
    <property type="component" value="Unassembled WGS sequence"/>
</dbReference>
<evidence type="ECO:0000313" key="5">
    <source>
        <dbReference type="EMBL" id="KAB1075342.1"/>
    </source>
</evidence>
<evidence type="ECO:0000256" key="1">
    <source>
        <dbReference type="ARBA" id="ARBA00006739"/>
    </source>
</evidence>
<dbReference type="GO" id="GO:0016020">
    <property type="term" value="C:membrane"/>
    <property type="evidence" value="ECO:0007669"/>
    <property type="project" value="InterPro"/>
</dbReference>
<reference evidence="5 6" key="1">
    <citation type="submission" date="2019-09" db="EMBL/GenBank/DDBJ databases">
        <title>YIM 132548 draft genome.</title>
        <authorList>
            <person name="Jiang L."/>
        </authorList>
    </citation>
    <scope>NUCLEOTIDE SEQUENCE [LARGE SCALE GENOMIC DNA]</scope>
    <source>
        <strain evidence="5 6">YIM 132548</strain>
    </source>
</reference>
<evidence type="ECO:0000256" key="4">
    <source>
        <dbReference type="SAM" id="MobiDB-lite"/>
    </source>
</evidence>
<evidence type="ECO:0000256" key="2">
    <source>
        <dbReference type="ARBA" id="ARBA00022676"/>
    </source>
</evidence>
<dbReference type="Pfam" id="PF04724">
    <property type="entry name" value="Glyco_transf_17"/>
    <property type="match status" value="1"/>
</dbReference>
<comment type="caution">
    <text evidence="5">The sequence shown here is derived from an EMBL/GenBank/DDBJ whole genome shotgun (WGS) entry which is preliminary data.</text>
</comment>
<dbReference type="InterPro" id="IPR006813">
    <property type="entry name" value="Glyco_trans_17"/>
</dbReference>
<keyword evidence="2" id="KW-0328">Glycosyltransferase</keyword>
<dbReference type="RefSeq" id="WP_150962209.1">
    <property type="nucleotide sequence ID" value="NZ_VZZJ01000003.1"/>
</dbReference>
<proteinExistence type="inferred from homology"/>
<keyword evidence="3" id="KW-0808">Transferase</keyword>
<gene>
    <name evidence="5" type="ORF">F6X51_05535</name>
</gene>
<dbReference type="AlphaFoldDB" id="A0A6N6MVZ9"/>
<dbReference type="PANTHER" id="PTHR43179">
    <property type="entry name" value="RHAMNOSYLTRANSFERASE WBBL"/>
    <property type="match status" value="1"/>
</dbReference>
<dbReference type="PANTHER" id="PTHR43179:SF12">
    <property type="entry name" value="GALACTOFURANOSYLTRANSFERASE GLFT2"/>
    <property type="match status" value="1"/>
</dbReference>
<name>A0A6N6MVZ9_9HYPH</name>
<evidence type="ECO:0000256" key="3">
    <source>
        <dbReference type="ARBA" id="ARBA00022679"/>
    </source>
</evidence>
<feature type="region of interest" description="Disordered" evidence="4">
    <location>
        <begin position="195"/>
        <end position="280"/>
    </location>
</feature>
<evidence type="ECO:0008006" key="7">
    <source>
        <dbReference type="Google" id="ProtNLM"/>
    </source>
</evidence>
<keyword evidence="6" id="KW-1185">Reference proteome</keyword>
<protein>
    <recommendedName>
        <fullName evidence="7">DUF4214 domain-containing protein</fullName>
    </recommendedName>
</protein>
<dbReference type="GO" id="GO:0003830">
    <property type="term" value="F:beta-1,4-mannosylglycoprotein 4-beta-N-acetylglucosaminyltransferase activity"/>
    <property type="evidence" value="ECO:0007669"/>
    <property type="project" value="InterPro"/>
</dbReference>
<accession>A0A6N6MVZ9</accession>
<dbReference type="Gene3D" id="3.90.550.10">
    <property type="entry name" value="Spore Coat Polysaccharide Biosynthesis Protein SpsA, Chain A"/>
    <property type="match status" value="1"/>
</dbReference>
<organism evidence="5 6">
    <name type="scientific">Methylobacterium planeticum</name>
    <dbReference type="NCBI Taxonomy" id="2615211"/>
    <lineage>
        <taxon>Bacteria</taxon>
        <taxon>Pseudomonadati</taxon>
        <taxon>Pseudomonadota</taxon>
        <taxon>Alphaproteobacteria</taxon>
        <taxon>Hyphomicrobiales</taxon>
        <taxon>Methylobacteriaceae</taxon>
        <taxon>Methylobacterium</taxon>
    </lineage>
</organism>
<dbReference type="EMBL" id="VZZJ01000003">
    <property type="protein sequence ID" value="KAB1075342.1"/>
    <property type="molecule type" value="Genomic_DNA"/>
</dbReference>
<sequence length="634" mass="69097">MRIFDCLLYDGDAEALAFRLGELRSAVDTFVIVEATRSHAGTAKPLFLRQQWSRFTEFHRKLRYVVVAEEPPDLTSSAARARFQRDCVTRGLLDADAEDWILLSDTSGIPRADSVDGLRARSGGPVALVLPRPLSRSEEVTEAPPRDEITVATPYRKLRAAGAEAIWSGVRSGAIPVERISDAGWQVASPMTAAGLDETGAAPGEAALRPGAAPAPFPHTSAPQPADDHQPGDGRAVGSPLAWHAGSWAAGRGALRPPGDGRGAALAPVRRKQGSPRPDPVILCPYVRNEHRDRVVAAFGLDDERGRRLPFHLWQDTALIGPERAFEHCWNQFPDRDVIIVHTDMRPLPDDARNTWYERLIANVAALPDAGLIGCDLLYPVRHPSGAWYVQCAGGEIDRGIVKHIGGFVDVAAGIGTADATRYDERFAKPRRVDWVTFGGVYIRREVIDMVGGFDPGYRWAYVMDVDYSLEAASRGVNLYQVPVNLLHEENGSTRDFLNDPERLEKIAYNQRYFQAKWSDRLARLTTHRIASHASFGAQHARKVALTEILVAEAEARGAEFEVSAFIRALAAPNPAAISMTDVERAYALVLGRAADPAGLAWWEAQTAQASVPVEQLVGALHGSAEYAALTASG</sequence>
<evidence type="ECO:0000313" key="6">
    <source>
        <dbReference type="Proteomes" id="UP000441523"/>
    </source>
</evidence>
<comment type="similarity">
    <text evidence="1">Belongs to the glycosyltransferase 2 family.</text>
</comment>
<dbReference type="InterPro" id="IPR029044">
    <property type="entry name" value="Nucleotide-diphossugar_trans"/>
</dbReference>